<dbReference type="GO" id="GO:0009306">
    <property type="term" value="P:protein secretion"/>
    <property type="evidence" value="ECO:0007669"/>
    <property type="project" value="InterPro"/>
</dbReference>
<keyword evidence="3" id="KW-0969">Cilium</keyword>
<sequence>MTADDTPRRPLQQAVALAYLSGAPAPKVVAKGRGLMAEQIIDVANEHGVFIHESKELVSLLMEIDLDQQIPPTLYRTIAELLAWLYHIEAAKKSGAPLPAAPSGEPAAAAAEPSNTPEKPDAPELRYLNPVFNSAPGAAPASDTDI</sequence>
<evidence type="ECO:0000313" key="4">
    <source>
        <dbReference type="Proteomes" id="UP000199470"/>
    </source>
</evidence>
<dbReference type="AlphaFoldDB" id="A0A1I4JFI3"/>
<name>A0A1I4JFI3_9BURK</name>
<dbReference type="SUPFAM" id="SSF160544">
    <property type="entry name" value="EscU C-terminal domain-like"/>
    <property type="match status" value="1"/>
</dbReference>
<dbReference type="GO" id="GO:0005886">
    <property type="term" value="C:plasma membrane"/>
    <property type="evidence" value="ECO:0007669"/>
    <property type="project" value="TreeGrafter"/>
</dbReference>
<reference evidence="3 4" key="1">
    <citation type="submission" date="2016-10" db="EMBL/GenBank/DDBJ databases">
        <authorList>
            <person name="de Groot N.N."/>
        </authorList>
    </citation>
    <scope>NUCLEOTIDE SEQUENCE [LARGE SCALE GENOMIC DNA]</scope>
    <source>
        <strain evidence="3 4">ATCC 43154</strain>
    </source>
</reference>
<dbReference type="PANTHER" id="PTHR30531">
    <property type="entry name" value="FLAGELLAR BIOSYNTHETIC PROTEIN FLHB"/>
    <property type="match status" value="1"/>
</dbReference>
<dbReference type="Pfam" id="PF01312">
    <property type="entry name" value="Bac_export_2"/>
    <property type="match status" value="1"/>
</dbReference>
<dbReference type="PANTHER" id="PTHR30531:SF12">
    <property type="entry name" value="FLAGELLAR BIOSYNTHETIC PROTEIN FLHB"/>
    <property type="match status" value="1"/>
</dbReference>
<feature type="region of interest" description="Disordered" evidence="2">
    <location>
        <begin position="95"/>
        <end position="146"/>
    </location>
</feature>
<proteinExistence type="inferred from homology"/>
<accession>A0A1I4JFI3</accession>
<feature type="compositionally biased region" description="Low complexity" evidence="2">
    <location>
        <begin position="95"/>
        <end position="113"/>
    </location>
</feature>
<keyword evidence="4" id="KW-1185">Reference proteome</keyword>
<dbReference type="Gene3D" id="3.40.1690.10">
    <property type="entry name" value="secretion proteins EscU"/>
    <property type="match status" value="1"/>
</dbReference>
<dbReference type="InterPro" id="IPR029025">
    <property type="entry name" value="T3SS_substrate_exporter_C"/>
</dbReference>
<dbReference type="EMBL" id="FOTW01000006">
    <property type="protein sequence ID" value="SFL65312.1"/>
    <property type="molecule type" value="Genomic_DNA"/>
</dbReference>
<dbReference type="Proteomes" id="UP000199470">
    <property type="component" value="Unassembled WGS sequence"/>
</dbReference>
<gene>
    <name evidence="3" type="ORF">SAMN02982985_00979</name>
</gene>
<evidence type="ECO:0000256" key="2">
    <source>
        <dbReference type="SAM" id="MobiDB-lite"/>
    </source>
</evidence>
<keyword evidence="3" id="KW-0282">Flagellum</keyword>
<evidence type="ECO:0000313" key="3">
    <source>
        <dbReference type="EMBL" id="SFL65312.1"/>
    </source>
</evidence>
<comment type="similarity">
    <text evidence="1">Belongs to the type III secretion exporter family.</text>
</comment>
<protein>
    <submittedName>
        <fullName evidence="3">Flagellar biosynthesis protein</fullName>
    </submittedName>
</protein>
<dbReference type="OrthoDB" id="5244399at2"/>
<dbReference type="InterPro" id="IPR006135">
    <property type="entry name" value="T3SS_substrate_exporter"/>
</dbReference>
<dbReference type="STRING" id="758825.SAMN02982985_00979"/>
<keyword evidence="3" id="KW-0966">Cell projection</keyword>
<organism evidence="3 4">
    <name type="scientific">Rugamonas rubra</name>
    <dbReference type="NCBI Taxonomy" id="758825"/>
    <lineage>
        <taxon>Bacteria</taxon>
        <taxon>Pseudomonadati</taxon>
        <taxon>Pseudomonadota</taxon>
        <taxon>Betaproteobacteria</taxon>
        <taxon>Burkholderiales</taxon>
        <taxon>Oxalobacteraceae</taxon>
        <taxon>Telluria group</taxon>
        <taxon>Rugamonas</taxon>
    </lineage>
</organism>
<evidence type="ECO:0000256" key="1">
    <source>
        <dbReference type="ARBA" id="ARBA00010690"/>
    </source>
</evidence>